<evidence type="ECO:0000313" key="1">
    <source>
        <dbReference type="EMBL" id="MBS9720660.1"/>
    </source>
</evidence>
<proteinExistence type="predicted"/>
<reference evidence="1 2" key="1">
    <citation type="submission" date="2021-03" db="EMBL/GenBank/DDBJ databases">
        <title>Tianweitania aestuarii sp. nov., isolated from a tidal flat.</title>
        <authorList>
            <person name="Park S."/>
            <person name="Yoon J.-H."/>
        </authorList>
    </citation>
    <scope>NUCLEOTIDE SEQUENCE [LARGE SCALE GENOMIC DNA]</scope>
    <source>
        <strain evidence="1 2">BSSL-BM11</strain>
    </source>
</reference>
<accession>A0ABS5RUD4</accession>
<dbReference type="EMBL" id="JAFMNX010000001">
    <property type="protein sequence ID" value="MBS9720660.1"/>
    <property type="molecule type" value="Genomic_DNA"/>
</dbReference>
<protein>
    <submittedName>
        <fullName evidence="1">GDYXXLXY domain-containing protein</fullName>
    </submittedName>
</protein>
<evidence type="ECO:0000313" key="2">
    <source>
        <dbReference type="Proteomes" id="UP001297272"/>
    </source>
</evidence>
<sequence length="193" mass="21308">MNRRSKVLVAAIVVALAQIGFLSSAIYSRAALLRNGEEVTLRTVPVDPHDLLRGDYVALSYDISRIPVDRVRTSRPRDNDVVGAVYVRLKRGENHAPAQIVGVGLGAPLDEPLGANEIDLNGTSFDRWQTGLETLNIRYGLERFYVPEGEGRAIERRLGERSFTIRVAVGKEGDAQIKALYDGDVALYSEPLY</sequence>
<dbReference type="Proteomes" id="UP001297272">
    <property type="component" value="Unassembled WGS sequence"/>
</dbReference>
<gene>
    <name evidence="1" type="ORF">JYU29_08180</name>
</gene>
<dbReference type="InterPro" id="IPR025833">
    <property type="entry name" value="GDYXXLXY"/>
</dbReference>
<keyword evidence="2" id="KW-1185">Reference proteome</keyword>
<dbReference type="Pfam" id="PF14345">
    <property type="entry name" value="GDYXXLXY"/>
    <property type="match status" value="1"/>
</dbReference>
<comment type="caution">
    <text evidence="1">The sequence shown here is derived from an EMBL/GenBank/DDBJ whole genome shotgun (WGS) entry which is preliminary data.</text>
</comment>
<organism evidence="1 2">
    <name type="scientific">Tianweitania aestuarii</name>
    <dbReference type="NCBI Taxonomy" id="2814886"/>
    <lineage>
        <taxon>Bacteria</taxon>
        <taxon>Pseudomonadati</taxon>
        <taxon>Pseudomonadota</taxon>
        <taxon>Alphaproteobacteria</taxon>
        <taxon>Hyphomicrobiales</taxon>
        <taxon>Phyllobacteriaceae</taxon>
        <taxon>Tianweitania</taxon>
    </lineage>
</organism>
<name>A0ABS5RUD4_9HYPH</name>
<dbReference type="RefSeq" id="WP_213984160.1">
    <property type="nucleotide sequence ID" value="NZ_JAFMNX010000001.1"/>
</dbReference>